<protein>
    <submittedName>
        <fullName evidence="4">Cytosolic endo-beta-N-acetylglucosaminidase-like isoform X1</fullName>
    </submittedName>
</protein>
<dbReference type="AlphaFoldDB" id="A0ABD2CYG9"/>
<feature type="transmembrane region" description="Helical" evidence="2">
    <location>
        <begin position="853"/>
        <end position="873"/>
    </location>
</feature>
<evidence type="ECO:0000313" key="5">
    <source>
        <dbReference type="Proteomes" id="UP001607303"/>
    </source>
</evidence>
<feature type="region of interest" description="Disordered" evidence="1">
    <location>
        <begin position="715"/>
        <end position="734"/>
    </location>
</feature>
<proteinExistence type="predicted"/>
<feature type="transmembrane region" description="Helical" evidence="2">
    <location>
        <begin position="885"/>
        <end position="907"/>
    </location>
</feature>
<evidence type="ECO:0000256" key="2">
    <source>
        <dbReference type="SAM" id="Phobius"/>
    </source>
</evidence>
<evidence type="ECO:0000259" key="3">
    <source>
        <dbReference type="Pfam" id="PF03644"/>
    </source>
</evidence>
<dbReference type="GO" id="GO:0033925">
    <property type="term" value="F:mannosyl-glycoprotein endo-beta-N-acetylglucosaminidase activity"/>
    <property type="evidence" value="ECO:0007669"/>
    <property type="project" value="UniProtKB-EC"/>
</dbReference>
<dbReference type="Gene3D" id="3.20.20.80">
    <property type="entry name" value="Glycosidases"/>
    <property type="match status" value="1"/>
</dbReference>
<dbReference type="Proteomes" id="UP001607303">
    <property type="component" value="Unassembled WGS sequence"/>
</dbReference>
<feature type="region of interest" description="Disordered" evidence="1">
    <location>
        <begin position="744"/>
        <end position="809"/>
    </location>
</feature>
<dbReference type="PANTHER" id="PTHR13246:SF1">
    <property type="entry name" value="CYTOSOLIC ENDO-BETA-N-ACETYLGLUCOSAMINIDASE"/>
    <property type="match status" value="1"/>
</dbReference>
<feature type="compositionally biased region" description="Polar residues" evidence="1">
    <location>
        <begin position="744"/>
        <end position="763"/>
    </location>
</feature>
<dbReference type="InterPro" id="IPR017853">
    <property type="entry name" value="GH"/>
</dbReference>
<comment type="caution">
    <text evidence="4">The sequence shown here is derived from an EMBL/GenBank/DDBJ whole genome shotgun (WGS) entry which is preliminary data.</text>
</comment>
<feature type="transmembrane region" description="Helical" evidence="2">
    <location>
        <begin position="817"/>
        <end position="841"/>
    </location>
</feature>
<keyword evidence="2" id="KW-0812">Transmembrane</keyword>
<sequence>MYDFIFYTFFRFHLRVSRPSTQRDRHIYIYTYIRTYICTYVRMHVRVYVRRHIRRKCKRWAGARLTSLSAMQSSRSALIGIRDASDSIMRRVVKRTLRLERARNAEMEGSQESSPFHTLAELYDGLENLTTWPRVTPLRESTEYVYEGHEVRYSGSRLKKVGKDKAPRTLLCHDMKGGYLEDRFINGSNSNEEYLFYHWSVVDTFVYFSHYFVTIPPYGWINAAHSHGVKVLGTVITEHADGGVIWNLILRTKESVKRFANALVHVAKFYKFEGWLLNVENAVKPEEIDNLVYFVKYLSDRIHEEIVGSEVIWYDSVINTGELKWQNELNEKNKDFFLSCDGIFLNYNWTDSRLINSRNLARDLERDIKDVYVGLDVWGRGCPGGGGFNSAHALERIRRQNLSVAIFAPGWTHEYFGPKTFGQLEDMFWAQLFPLLYVHIPIYDNERFNTSFCRGSGSAYYRRGITQHEAFDEKPFYNLSMQKVQISVAVPLLKILGFAEEKPVDDDDESSSRKEALYVYETEKSYVRVLGNVASFRPKSLPTSANYFEFCNEYSYEGGGCLKLITGNPREYHRLFLIYVEFEQSIQGSVVYKAEEASTGTSSTIDEPTLLLANDSGTKSIVPYETFELNASWRKCVYLTDMRTVNEIGVKFSRESSCYLGEIVLEGKRRRYDGFVKEDRHASFFLNLQIVASRRTVPTGSATTPCLLTFPEQASNATSNTTSMSSWEKPKERTNDATMALDSTVRSQDSNDSNETKESSNVGSKPESCMESKHSKEILISEKRQKQQRQRHRQERPDENEGTTKLGNAEARDDPNLLIFASCGQLLLGVVLVVFGVLVLIHGASLGGSGAGLWAGAGALVAGALGVVAALASSGSNYGFSTAHLASSLVALALSNMAAITALTAVVRDSQRTPELTLLTLPGEENNVLEIEGGWAGLLASIGLLIGSVAELLVSGYTCVTLTPKLCSCLRSTSQADENDCVDGRLKTRNMVQQWVVAQNHVPKNQPIYVVQPVMPVHPLIRSPYGVPAAPGKYPGFISATPIAIPPAPYGPVSVISHVPLGQRPPSQMIRLKQKRHGQPEQEDTVERKRPSEGKSELKRISSISEDQVDLAQTYTGLDKKISEEFISIAMDPDRKSKASSHHGSEVGVAKNARNVTDSALLV</sequence>
<feature type="compositionally biased region" description="Basic and acidic residues" evidence="1">
    <location>
        <begin position="1085"/>
        <end position="1100"/>
    </location>
</feature>
<dbReference type="Pfam" id="PF03644">
    <property type="entry name" value="Glyco_hydro_85"/>
    <property type="match status" value="1"/>
</dbReference>
<feature type="domain" description="Cytosolic endo-beta-N-acetylglucosaminidase TIM barrel" evidence="3">
    <location>
        <begin position="179"/>
        <end position="459"/>
    </location>
</feature>
<feature type="compositionally biased region" description="Low complexity" evidence="1">
    <location>
        <begin position="715"/>
        <end position="726"/>
    </location>
</feature>
<dbReference type="InterPro" id="IPR005201">
    <property type="entry name" value="TIM_ENGase"/>
</dbReference>
<feature type="compositionally biased region" description="Basic and acidic residues" evidence="1">
    <location>
        <begin position="768"/>
        <end position="785"/>
    </location>
</feature>
<feature type="region of interest" description="Disordered" evidence="1">
    <location>
        <begin position="1131"/>
        <end position="1163"/>
    </location>
</feature>
<feature type="region of interest" description="Disordered" evidence="1">
    <location>
        <begin position="1071"/>
        <end position="1100"/>
    </location>
</feature>
<keyword evidence="2" id="KW-0472">Membrane</keyword>
<keyword evidence="2" id="KW-1133">Transmembrane helix</keyword>
<gene>
    <name evidence="4" type="ORF">V1477_001685</name>
</gene>
<dbReference type="Gene3D" id="2.60.120.260">
    <property type="entry name" value="Galactose-binding domain-like"/>
    <property type="match status" value="1"/>
</dbReference>
<dbReference type="GO" id="GO:0005829">
    <property type="term" value="C:cytosol"/>
    <property type="evidence" value="ECO:0007669"/>
    <property type="project" value="UniProtKB-SubCell"/>
</dbReference>
<reference evidence="4 5" key="1">
    <citation type="journal article" date="2024" name="Ann. Entomol. Soc. Am.">
        <title>Genomic analyses of the southern and eastern yellowjacket wasps (Hymenoptera: Vespidae) reveal evolutionary signatures of social life.</title>
        <authorList>
            <person name="Catto M.A."/>
            <person name="Caine P.B."/>
            <person name="Orr S.E."/>
            <person name="Hunt B.G."/>
            <person name="Goodisman M.A.D."/>
        </authorList>
    </citation>
    <scope>NUCLEOTIDE SEQUENCE [LARGE SCALE GENOMIC DNA]</scope>
    <source>
        <strain evidence="4">232</strain>
        <tissue evidence="4">Head and thorax</tissue>
    </source>
</reference>
<accession>A0ABD2CYG9</accession>
<dbReference type="SUPFAM" id="SSF51445">
    <property type="entry name" value="(Trans)glycosidases"/>
    <property type="match status" value="1"/>
</dbReference>
<organism evidence="4 5">
    <name type="scientific">Vespula maculifrons</name>
    <name type="common">Eastern yellow jacket</name>
    <name type="synonym">Wasp</name>
    <dbReference type="NCBI Taxonomy" id="7453"/>
    <lineage>
        <taxon>Eukaryota</taxon>
        <taxon>Metazoa</taxon>
        <taxon>Ecdysozoa</taxon>
        <taxon>Arthropoda</taxon>
        <taxon>Hexapoda</taxon>
        <taxon>Insecta</taxon>
        <taxon>Pterygota</taxon>
        <taxon>Neoptera</taxon>
        <taxon>Endopterygota</taxon>
        <taxon>Hymenoptera</taxon>
        <taxon>Apocrita</taxon>
        <taxon>Aculeata</taxon>
        <taxon>Vespoidea</taxon>
        <taxon>Vespidae</taxon>
        <taxon>Vespinae</taxon>
        <taxon>Vespula</taxon>
    </lineage>
</organism>
<dbReference type="CDD" id="cd06547">
    <property type="entry name" value="GH85_ENGase"/>
    <property type="match status" value="1"/>
</dbReference>
<name>A0ABD2CYG9_VESMC</name>
<dbReference type="PANTHER" id="PTHR13246">
    <property type="entry name" value="ENDO BETA N-ACETYLGLUCOSAMINIDASE"/>
    <property type="match status" value="1"/>
</dbReference>
<dbReference type="EMBL" id="JAYRBN010000025">
    <property type="protein sequence ID" value="KAL2750189.1"/>
    <property type="molecule type" value="Genomic_DNA"/>
</dbReference>
<feature type="compositionally biased region" description="Polar residues" evidence="1">
    <location>
        <begin position="1154"/>
        <end position="1163"/>
    </location>
</feature>
<keyword evidence="5" id="KW-1185">Reference proteome</keyword>
<evidence type="ECO:0000313" key="4">
    <source>
        <dbReference type="EMBL" id="KAL2750189.1"/>
    </source>
</evidence>
<evidence type="ECO:0000256" key="1">
    <source>
        <dbReference type="SAM" id="MobiDB-lite"/>
    </source>
</evidence>
<dbReference type="InterPro" id="IPR032979">
    <property type="entry name" value="ENGase"/>
</dbReference>